<evidence type="ECO:0000256" key="3">
    <source>
        <dbReference type="ARBA" id="ARBA00022553"/>
    </source>
</evidence>
<dbReference type="CDD" id="cd00130">
    <property type="entry name" value="PAS"/>
    <property type="match status" value="3"/>
</dbReference>
<dbReference type="InterPro" id="IPR005467">
    <property type="entry name" value="His_kinase_dom"/>
</dbReference>
<dbReference type="PANTHER" id="PTHR43047">
    <property type="entry name" value="TWO-COMPONENT HISTIDINE PROTEIN KINASE"/>
    <property type="match status" value="1"/>
</dbReference>
<dbReference type="Gene3D" id="3.30.565.10">
    <property type="entry name" value="Histidine kinase-like ATPase, C-terminal domain"/>
    <property type="match status" value="1"/>
</dbReference>
<feature type="domain" description="PAC" evidence="12">
    <location>
        <begin position="611"/>
        <end position="662"/>
    </location>
</feature>
<evidence type="ECO:0000313" key="13">
    <source>
        <dbReference type="EMBL" id="BAU58679.1"/>
    </source>
</evidence>
<dbReference type="InterPro" id="IPR003594">
    <property type="entry name" value="HATPase_dom"/>
</dbReference>
<comment type="catalytic activity">
    <reaction evidence="1">
        <text>ATP + protein L-histidine = ADP + protein N-phospho-L-histidine.</text>
        <dbReference type="EC" id="2.7.13.3"/>
    </reaction>
</comment>
<dbReference type="CDD" id="cd17546">
    <property type="entry name" value="REC_hyHK_CKI1_RcsC-like"/>
    <property type="match status" value="1"/>
</dbReference>
<dbReference type="SMART" id="SM00086">
    <property type="entry name" value="PAC"/>
    <property type="match status" value="4"/>
</dbReference>
<dbReference type="InterPro" id="IPR013655">
    <property type="entry name" value="PAS_fold_3"/>
</dbReference>
<dbReference type="SUPFAM" id="SSF55874">
    <property type="entry name" value="ATPase domain of HSP90 chaperone/DNA topoisomerase II/histidine kinase"/>
    <property type="match status" value="1"/>
</dbReference>
<organism evidence="13 14">
    <name type="scientific">Halorhodospira halochloris</name>
    <name type="common">Ectothiorhodospira halochloris</name>
    <dbReference type="NCBI Taxonomy" id="1052"/>
    <lineage>
        <taxon>Bacteria</taxon>
        <taxon>Pseudomonadati</taxon>
        <taxon>Pseudomonadota</taxon>
        <taxon>Gammaproteobacteria</taxon>
        <taxon>Chromatiales</taxon>
        <taxon>Ectothiorhodospiraceae</taxon>
        <taxon>Halorhodospira</taxon>
    </lineage>
</organism>
<gene>
    <name evidence="13" type="ORF">HH1059_19760</name>
</gene>
<dbReference type="Proteomes" id="UP000218890">
    <property type="component" value="Chromosome"/>
</dbReference>
<dbReference type="CDD" id="cd00082">
    <property type="entry name" value="HisKA"/>
    <property type="match status" value="1"/>
</dbReference>
<dbReference type="PROSITE" id="PS50112">
    <property type="entry name" value="PAS"/>
    <property type="match status" value="3"/>
</dbReference>
<evidence type="ECO:0000259" key="10">
    <source>
        <dbReference type="PROSITE" id="PS50110"/>
    </source>
</evidence>
<feature type="region of interest" description="Disordered" evidence="8">
    <location>
        <begin position="889"/>
        <end position="912"/>
    </location>
</feature>
<dbReference type="Gene3D" id="1.10.287.130">
    <property type="match status" value="1"/>
</dbReference>
<dbReference type="InterPro" id="IPR001610">
    <property type="entry name" value="PAC"/>
</dbReference>
<dbReference type="SMART" id="SM00388">
    <property type="entry name" value="HisKA"/>
    <property type="match status" value="1"/>
</dbReference>
<dbReference type="InterPro" id="IPR004358">
    <property type="entry name" value="Sig_transdc_His_kin-like_C"/>
</dbReference>
<dbReference type="SUPFAM" id="SSF47384">
    <property type="entry name" value="Homodimeric domain of signal transducing histidine kinase"/>
    <property type="match status" value="1"/>
</dbReference>
<dbReference type="SUPFAM" id="SSF55785">
    <property type="entry name" value="PYP-like sensor domain (PAS domain)"/>
    <property type="match status" value="5"/>
</dbReference>
<dbReference type="SMART" id="SM00091">
    <property type="entry name" value="PAS"/>
    <property type="match status" value="5"/>
</dbReference>
<name>A0A0X8XAY6_HALHR</name>
<dbReference type="Pfam" id="PF00989">
    <property type="entry name" value="PAS"/>
    <property type="match status" value="1"/>
</dbReference>
<dbReference type="EMBL" id="AP017372">
    <property type="protein sequence ID" value="BAU58679.1"/>
    <property type="molecule type" value="Genomic_DNA"/>
</dbReference>
<dbReference type="Pfam" id="PF00072">
    <property type="entry name" value="Response_reg"/>
    <property type="match status" value="1"/>
</dbReference>
<evidence type="ECO:0000256" key="4">
    <source>
        <dbReference type="ARBA" id="ARBA00022679"/>
    </source>
</evidence>
<feature type="domain" description="PAC" evidence="12">
    <location>
        <begin position="484"/>
        <end position="536"/>
    </location>
</feature>
<evidence type="ECO:0000256" key="6">
    <source>
        <dbReference type="ARBA" id="ARBA00023012"/>
    </source>
</evidence>
<dbReference type="PANTHER" id="PTHR43047:SF64">
    <property type="entry name" value="HISTIDINE KINASE CONTAINING CHEY-HOMOLOGOUS RECEIVER DOMAIN AND PAS DOMAIN-RELATED"/>
    <property type="match status" value="1"/>
</dbReference>
<dbReference type="OrthoDB" id="9806130at2"/>
<feature type="domain" description="PAS" evidence="11">
    <location>
        <begin position="272"/>
        <end position="343"/>
    </location>
</feature>
<dbReference type="InterPro" id="IPR035965">
    <property type="entry name" value="PAS-like_dom_sf"/>
</dbReference>
<evidence type="ECO:0000256" key="7">
    <source>
        <dbReference type="PROSITE-ProRule" id="PRU00169"/>
    </source>
</evidence>
<dbReference type="CDD" id="cd16922">
    <property type="entry name" value="HATPase_EvgS-ArcB-TorS-like"/>
    <property type="match status" value="1"/>
</dbReference>
<evidence type="ECO:0000259" key="11">
    <source>
        <dbReference type="PROSITE" id="PS50112"/>
    </source>
</evidence>
<dbReference type="InterPro" id="IPR003661">
    <property type="entry name" value="HisK_dim/P_dom"/>
</dbReference>
<dbReference type="GO" id="GO:0006355">
    <property type="term" value="P:regulation of DNA-templated transcription"/>
    <property type="evidence" value="ECO:0007669"/>
    <property type="project" value="InterPro"/>
</dbReference>
<keyword evidence="4" id="KW-0808">Transferase</keyword>
<feature type="domain" description="Response regulatory" evidence="10">
    <location>
        <begin position="920"/>
        <end position="1041"/>
    </location>
</feature>
<dbReference type="InterPro" id="IPR013767">
    <property type="entry name" value="PAS_fold"/>
</dbReference>
<dbReference type="Pfam" id="PF02518">
    <property type="entry name" value="HATPase_c"/>
    <property type="match status" value="1"/>
</dbReference>
<evidence type="ECO:0000313" key="14">
    <source>
        <dbReference type="Proteomes" id="UP000218890"/>
    </source>
</evidence>
<protein>
    <recommendedName>
        <fullName evidence="2">histidine kinase</fullName>
        <ecNumber evidence="2">2.7.13.3</ecNumber>
    </recommendedName>
</protein>
<dbReference type="KEGG" id="hhk:HH1059_19760"/>
<evidence type="ECO:0000256" key="8">
    <source>
        <dbReference type="SAM" id="MobiDB-lite"/>
    </source>
</evidence>
<accession>A0A0X8XAY6</accession>
<dbReference type="SUPFAM" id="SSF52172">
    <property type="entry name" value="CheY-like"/>
    <property type="match status" value="1"/>
</dbReference>
<evidence type="ECO:0000256" key="5">
    <source>
        <dbReference type="ARBA" id="ARBA00022777"/>
    </source>
</evidence>
<dbReference type="InterPro" id="IPR036097">
    <property type="entry name" value="HisK_dim/P_sf"/>
</dbReference>
<dbReference type="Gene3D" id="3.30.450.20">
    <property type="entry name" value="PAS domain"/>
    <property type="match status" value="5"/>
</dbReference>
<keyword evidence="5 13" id="KW-0418">Kinase</keyword>
<evidence type="ECO:0000256" key="1">
    <source>
        <dbReference type="ARBA" id="ARBA00000085"/>
    </source>
</evidence>
<evidence type="ECO:0000256" key="2">
    <source>
        <dbReference type="ARBA" id="ARBA00012438"/>
    </source>
</evidence>
<feature type="domain" description="PAC" evidence="12">
    <location>
        <begin position="346"/>
        <end position="398"/>
    </location>
</feature>
<keyword evidence="14" id="KW-1185">Reference proteome</keyword>
<dbReference type="FunFam" id="3.30.565.10:FF:000010">
    <property type="entry name" value="Sensor histidine kinase RcsC"/>
    <property type="match status" value="1"/>
</dbReference>
<dbReference type="InterPro" id="IPR000700">
    <property type="entry name" value="PAS-assoc_C"/>
</dbReference>
<dbReference type="PRINTS" id="PR00344">
    <property type="entry name" value="BCTRLSENSOR"/>
</dbReference>
<dbReference type="InterPro" id="IPR000014">
    <property type="entry name" value="PAS"/>
</dbReference>
<dbReference type="EC" id="2.7.13.3" evidence="2"/>
<evidence type="ECO:0000259" key="9">
    <source>
        <dbReference type="PROSITE" id="PS50109"/>
    </source>
</evidence>
<dbReference type="PROSITE" id="PS50110">
    <property type="entry name" value="RESPONSE_REGULATORY"/>
    <property type="match status" value="1"/>
</dbReference>
<proteinExistence type="predicted"/>
<keyword evidence="3 7" id="KW-0597">Phosphoprotein</keyword>
<dbReference type="AlphaFoldDB" id="A0A0X8XAY6"/>
<dbReference type="Gene3D" id="3.40.50.2300">
    <property type="match status" value="1"/>
</dbReference>
<dbReference type="Pfam" id="PF13426">
    <property type="entry name" value="PAS_9"/>
    <property type="match status" value="1"/>
</dbReference>
<dbReference type="Pfam" id="PF00512">
    <property type="entry name" value="HisKA"/>
    <property type="match status" value="1"/>
</dbReference>
<dbReference type="PROSITE" id="PS50109">
    <property type="entry name" value="HIS_KIN"/>
    <property type="match status" value="1"/>
</dbReference>
<dbReference type="InterPro" id="IPR001789">
    <property type="entry name" value="Sig_transdc_resp-reg_receiver"/>
</dbReference>
<feature type="domain" description="PAS" evidence="11">
    <location>
        <begin position="10"/>
        <end position="53"/>
    </location>
</feature>
<dbReference type="SMART" id="SM00387">
    <property type="entry name" value="HATPase_c"/>
    <property type="match status" value="1"/>
</dbReference>
<dbReference type="PROSITE" id="PS50113">
    <property type="entry name" value="PAC"/>
    <property type="match status" value="4"/>
</dbReference>
<feature type="modified residue" description="4-aspartylphosphate" evidence="7">
    <location>
        <position position="971"/>
    </location>
</feature>
<feature type="domain" description="PAC" evidence="12">
    <location>
        <begin position="219"/>
        <end position="271"/>
    </location>
</feature>
<feature type="domain" description="PAS" evidence="11">
    <location>
        <begin position="537"/>
        <end position="608"/>
    </location>
</feature>
<dbReference type="RefSeq" id="WP_096410003.1">
    <property type="nucleotide sequence ID" value="NZ_AP017372.2"/>
</dbReference>
<evidence type="ECO:0000259" key="12">
    <source>
        <dbReference type="PROSITE" id="PS50113"/>
    </source>
</evidence>
<dbReference type="Pfam" id="PF08447">
    <property type="entry name" value="PAS_3"/>
    <property type="match status" value="2"/>
</dbReference>
<sequence>MGRDKVEQRTSDFSQNLLDKLPVAVCSLDSAGCFTYLNTAACQLLGYPDESALLGVNFSAVIDAERTPLPADTVTERLVAATDEPLCADTTLWLQPRVGAALPVEVEVAALRSAETAAGEVAVTLRECRTVQDITEQRARERFQQQLVAILDSTSDLVTLHGSDGSLIYINEALRARFGLQQLPSCPSVEEAIRRRHPPWAADLLLNEGLPTARREGLWQGQTAFLDADGQEIPASQVIIGHRDSSGEVVQLSTIIRDISDLKRTQQEAVESEQRFRLIAEHTRDVFWLRSEQKALYVNPAYERIWGQTREHFYANPNSFLESVHPEDRKEVETAINQAIAAGEEINIRYRIVRPDGDVRWMEARSSPFKISGTEETLRAGVARDVTDEALAMRRLEQLVAILDNTSDIVALHGEDGTLLYLNAAGRAKAGIDNQAVDGMLGIADDGSMPPLSLEEAISRFHPPWAADLLLNEGLPTVRREGLWQGETAILKADGTQAPTSQVLIGHRNSYGELTYISTILRDISDQKKAQQEVAESERRFRLIAENIRDAFWLRTDAQTLYVNPAYERIWGQPVESFYANPKAFLESIHPEDRYGVEKALDQAISEREEFNALFRIIRSNSEVRWIQMHSLPVPGRESEGMRAGIARDVTEREQALIQLREANRTKSEFLNAVSHDLRTPLNAIIGFTDLLADSELDAHQREQVKLCQAAGRTLLGLIDTLLDLSRLKAGRMTLQKEAFLLRKFLAERMPMLSQQAEDKGLNLQCSVDNGLPDRLQGDTTRLSQVLFNLVSNAIKFTDSGYVRVHFSRYDSKRLQVSVQDNGPGIPDEFQERIFEPFDRGTDAIKHLQGSGLGLAISRQLVNLMGGEIWLHSTPGQGSTFFFTAELPEDESEPAVDPAQTAPESANGAPADRENVAGTRVLVAEDEPTNILLIQALLERCGAEATVAENGQEALDIWQQAEQEFDLILLDMQMPILDGAQTVKSLREAEVAQNRVYTPVAMLSAHASTEVREQCLQSGADTYMTKPVRLDSLTDLLSWAKRRQR</sequence>
<reference evidence="13" key="1">
    <citation type="submission" date="2016-02" db="EMBL/GenBank/DDBJ databases">
        <title>Halorhodospira halochloris DSM-1059 complete genome, version 2.</title>
        <authorList>
            <person name="Tsukatani Y."/>
        </authorList>
    </citation>
    <scope>NUCLEOTIDE SEQUENCE</scope>
    <source>
        <strain evidence="13">DSM 1059</strain>
    </source>
</reference>
<dbReference type="NCBIfam" id="TIGR00229">
    <property type="entry name" value="sensory_box"/>
    <property type="match status" value="4"/>
</dbReference>
<dbReference type="InterPro" id="IPR011006">
    <property type="entry name" value="CheY-like_superfamily"/>
</dbReference>
<dbReference type="SMART" id="SM00448">
    <property type="entry name" value="REC"/>
    <property type="match status" value="1"/>
</dbReference>
<feature type="domain" description="Histidine kinase" evidence="9">
    <location>
        <begin position="673"/>
        <end position="889"/>
    </location>
</feature>
<dbReference type="GO" id="GO:0000155">
    <property type="term" value="F:phosphorelay sensor kinase activity"/>
    <property type="evidence" value="ECO:0007669"/>
    <property type="project" value="InterPro"/>
</dbReference>
<keyword evidence="6" id="KW-0902">Two-component regulatory system</keyword>
<dbReference type="InterPro" id="IPR036890">
    <property type="entry name" value="HATPase_C_sf"/>
</dbReference>